<keyword evidence="2" id="KW-0677">Repeat</keyword>
<dbReference type="AlphaFoldDB" id="A0A177BB50"/>
<evidence type="ECO:0000256" key="1">
    <source>
        <dbReference type="ARBA" id="ARBA00022614"/>
    </source>
</evidence>
<organism evidence="3 4">
    <name type="scientific">Intoshia linei</name>
    <dbReference type="NCBI Taxonomy" id="1819745"/>
    <lineage>
        <taxon>Eukaryota</taxon>
        <taxon>Metazoa</taxon>
        <taxon>Spiralia</taxon>
        <taxon>Lophotrochozoa</taxon>
        <taxon>Mesozoa</taxon>
        <taxon>Orthonectida</taxon>
        <taxon>Rhopaluridae</taxon>
        <taxon>Intoshia</taxon>
    </lineage>
</organism>
<dbReference type="Proteomes" id="UP000078046">
    <property type="component" value="Unassembled WGS sequence"/>
</dbReference>
<sequence>MVKKETSKKTLTYNQKKMIIEKISKQKSTKISADMFKNSAITEITLSYNKLNQVPIESTTNLKNIIYFGLDGNKIKKVGKVDLANFKNTKLQHLELQGNGMKDMPLNFLNKMGNLNILDLYNNEFKIVKNGFLQDCPKLIYLKLHSQKLNSATGLEDIEHIDNNNVKAISDLCKLSYPLGHEGRFHYDQLNYIKFSNSKNIKKLNLKKNAITIIKMDDFYKLQSLTWLDLSYNQLTSENIHDYAFSRFSTVVQ</sequence>
<dbReference type="PANTHER" id="PTHR45712">
    <property type="entry name" value="AGAP008170-PA"/>
    <property type="match status" value="1"/>
</dbReference>
<protein>
    <submittedName>
        <fullName evidence="3">Uncharacterized protein</fullName>
    </submittedName>
</protein>
<dbReference type="InterPro" id="IPR026906">
    <property type="entry name" value="LRR_5"/>
</dbReference>
<evidence type="ECO:0000256" key="2">
    <source>
        <dbReference type="ARBA" id="ARBA00022737"/>
    </source>
</evidence>
<dbReference type="SUPFAM" id="SSF52058">
    <property type="entry name" value="L domain-like"/>
    <property type="match status" value="1"/>
</dbReference>
<gene>
    <name evidence="3" type="ORF">A3Q56_01590</name>
</gene>
<proteinExistence type="predicted"/>
<dbReference type="OrthoDB" id="1421090at2759"/>
<keyword evidence="1" id="KW-0433">Leucine-rich repeat</keyword>
<accession>A0A177BB50</accession>
<dbReference type="PANTHER" id="PTHR45712:SF22">
    <property type="entry name" value="INSULIN-LIKE GROWTH FACTOR-BINDING PROTEIN COMPLEX ACID LABILE SUBUNIT"/>
    <property type="match status" value="1"/>
</dbReference>
<name>A0A177BB50_9BILA</name>
<dbReference type="Gene3D" id="3.80.10.10">
    <property type="entry name" value="Ribonuclease Inhibitor"/>
    <property type="match status" value="2"/>
</dbReference>
<reference evidence="3 4" key="1">
    <citation type="submission" date="2016-04" db="EMBL/GenBank/DDBJ databases">
        <title>The genome of Intoshia linei affirms orthonectids as highly simplified spiralians.</title>
        <authorList>
            <person name="Mikhailov K.V."/>
            <person name="Slusarev G.S."/>
            <person name="Nikitin M.A."/>
            <person name="Logacheva M.D."/>
            <person name="Penin A."/>
            <person name="Aleoshin V."/>
            <person name="Panchin Y.V."/>
        </authorList>
    </citation>
    <scope>NUCLEOTIDE SEQUENCE [LARGE SCALE GENOMIC DNA]</scope>
    <source>
        <strain evidence="3">Intl2013</strain>
        <tissue evidence="3">Whole animal</tissue>
    </source>
</reference>
<dbReference type="SMART" id="SM00369">
    <property type="entry name" value="LRR_TYP"/>
    <property type="match status" value="2"/>
</dbReference>
<evidence type="ECO:0000313" key="4">
    <source>
        <dbReference type="Proteomes" id="UP000078046"/>
    </source>
</evidence>
<dbReference type="InterPro" id="IPR001611">
    <property type="entry name" value="Leu-rich_rpt"/>
</dbReference>
<dbReference type="InterPro" id="IPR050333">
    <property type="entry name" value="SLRP"/>
</dbReference>
<dbReference type="Pfam" id="PF13306">
    <property type="entry name" value="LRR_5"/>
    <property type="match status" value="1"/>
</dbReference>
<dbReference type="EMBL" id="LWCA01000123">
    <property type="protein sequence ID" value="OAF70664.1"/>
    <property type="molecule type" value="Genomic_DNA"/>
</dbReference>
<feature type="non-terminal residue" evidence="3">
    <location>
        <position position="253"/>
    </location>
</feature>
<evidence type="ECO:0000313" key="3">
    <source>
        <dbReference type="EMBL" id="OAF70664.1"/>
    </source>
</evidence>
<dbReference type="Pfam" id="PF13855">
    <property type="entry name" value="LRR_8"/>
    <property type="match status" value="1"/>
</dbReference>
<keyword evidence="4" id="KW-1185">Reference proteome</keyword>
<dbReference type="InterPro" id="IPR003591">
    <property type="entry name" value="Leu-rich_rpt_typical-subtyp"/>
</dbReference>
<comment type="caution">
    <text evidence="3">The sequence shown here is derived from an EMBL/GenBank/DDBJ whole genome shotgun (WGS) entry which is preliminary data.</text>
</comment>
<dbReference type="InterPro" id="IPR032675">
    <property type="entry name" value="LRR_dom_sf"/>
</dbReference>